<dbReference type="GO" id="GO:0046872">
    <property type="term" value="F:metal ion binding"/>
    <property type="evidence" value="ECO:0007669"/>
    <property type="project" value="UniProtKB-KW"/>
</dbReference>
<organism evidence="7 8">
    <name type="scientific">Tanticharoenia sakaeratensis NBRC 103193</name>
    <dbReference type="NCBI Taxonomy" id="1231623"/>
    <lineage>
        <taxon>Bacteria</taxon>
        <taxon>Pseudomonadati</taxon>
        <taxon>Pseudomonadota</taxon>
        <taxon>Alphaproteobacteria</taxon>
        <taxon>Acetobacterales</taxon>
        <taxon>Acetobacteraceae</taxon>
        <taxon>Tanticharoenia</taxon>
    </lineage>
</organism>
<keyword evidence="5" id="KW-0732">Signal</keyword>
<dbReference type="PROSITE" id="PS51007">
    <property type="entry name" value="CYTC"/>
    <property type="match status" value="1"/>
</dbReference>
<dbReference type="GO" id="GO:0020037">
    <property type="term" value="F:heme binding"/>
    <property type="evidence" value="ECO:0007669"/>
    <property type="project" value="InterPro"/>
</dbReference>
<keyword evidence="3 4" id="KW-0408">Iron</keyword>
<evidence type="ECO:0000313" key="8">
    <source>
        <dbReference type="Proteomes" id="UP000032679"/>
    </source>
</evidence>
<keyword evidence="8" id="KW-1185">Reference proteome</keyword>
<evidence type="ECO:0000256" key="5">
    <source>
        <dbReference type="SAM" id="SignalP"/>
    </source>
</evidence>
<keyword evidence="2 4" id="KW-0479">Metal-binding</keyword>
<dbReference type="Pfam" id="PF00034">
    <property type="entry name" value="Cytochrom_C"/>
    <property type="match status" value="1"/>
</dbReference>
<dbReference type="Gene3D" id="1.10.760.10">
    <property type="entry name" value="Cytochrome c-like domain"/>
    <property type="match status" value="1"/>
</dbReference>
<dbReference type="PANTHER" id="PTHR35008">
    <property type="entry name" value="BLL4482 PROTEIN-RELATED"/>
    <property type="match status" value="1"/>
</dbReference>
<dbReference type="InterPro" id="IPR009056">
    <property type="entry name" value="Cyt_c-like_dom"/>
</dbReference>
<sequence>MKKDIHIVKRLLTAALALSFISSAHAAPDGAALYAAKCAMCHQADGRGIPAQYPPLAGRVATIASNDQGRAYLGHVLINGMTGMLRINNATYVGYMPSFRALTDADIAAVLTHVASLGATGNKATIDADTVHAARTPPLSPTAVSTERRGLVAAGIVP</sequence>
<feature type="chain" id="PRO_5002308168" evidence="5">
    <location>
        <begin position="27"/>
        <end position="158"/>
    </location>
</feature>
<evidence type="ECO:0000256" key="2">
    <source>
        <dbReference type="ARBA" id="ARBA00022723"/>
    </source>
</evidence>
<name>A0A0D6MGL0_9PROT</name>
<evidence type="ECO:0000256" key="1">
    <source>
        <dbReference type="ARBA" id="ARBA00022617"/>
    </source>
</evidence>
<feature type="signal peptide" evidence="5">
    <location>
        <begin position="1"/>
        <end position="26"/>
    </location>
</feature>
<gene>
    <name evidence="7" type="ORF">Tasa_002_032</name>
</gene>
<dbReference type="STRING" id="1231623.Tasa_002_032"/>
<evidence type="ECO:0000313" key="7">
    <source>
        <dbReference type="EMBL" id="GAN52752.1"/>
    </source>
</evidence>
<protein>
    <submittedName>
        <fullName evidence="7">Cytochrome C-552 class I</fullName>
    </submittedName>
</protein>
<reference evidence="7 8" key="1">
    <citation type="submission" date="2012-10" db="EMBL/GenBank/DDBJ databases">
        <title>Genome sequencing of Tanticharoenia sakaeratensis NBRC 103193.</title>
        <authorList>
            <person name="Azuma Y."/>
            <person name="Hadano H."/>
            <person name="Hirakawa H."/>
            <person name="Matsushita K."/>
        </authorList>
    </citation>
    <scope>NUCLEOTIDE SEQUENCE [LARGE SCALE GENOMIC DNA]</scope>
    <source>
        <strain evidence="7 8">NBRC 103193</strain>
    </source>
</reference>
<dbReference type="GO" id="GO:0009055">
    <property type="term" value="F:electron transfer activity"/>
    <property type="evidence" value="ECO:0007669"/>
    <property type="project" value="InterPro"/>
</dbReference>
<dbReference type="InterPro" id="IPR036909">
    <property type="entry name" value="Cyt_c-like_dom_sf"/>
</dbReference>
<dbReference type="PANTHER" id="PTHR35008:SF8">
    <property type="entry name" value="ALCOHOL DEHYDROGENASE CYTOCHROME C SUBUNIT"/>
    <property type="match status" value="1"/>
</dbReference>
<dbReference type="SUPFAM" id="SSF46626">
    <property type="entry name" value="Cytochrome c"/>
    <property type="match status" value="1"/>
</dbReference>
<comment type="caution">
    <text evidence="7">The sequence shown here is derived from an EMBL/GenBank/DDBJ whole genome shotgun (WGS) entry which is preliminary data.</text>
</comment>
<evidence type="ECO:0000256" key="3">
    <source>
        <dbReference type="ARBA" id="ARBA00023004"/>
    </source>
</evidence>
<dbReference type="AlphaFoldDB" id="A0A0D6MGL0"/>
<keyword evidence="1 4" id="KW-0349">Heme</keyword>
<proteinExistence type="predicted"/>
<feature type="domain" description="Cytochrome c" evidence="6">
    <location>
        <begin position="25"/>
        <end position="118"/>
    </location>
</feature>
<evidence type="ECO:0000259" key="6">
    <source>
        <dbReference type="PROSITE" id="PS51007"/>
    </source>
</evidence>
<accession>A0A0D6MGL0</accession>
<dbReference type="EMBL" id="BALE01000002">
    <property type="protein sequence ID" value="GAN52752.1"/>
    <property type="molecule type" value="Genomic_DNA"/>
</dbReference>
<dbReference type="Proteomes" id="UP000032679">
    <property type="component" value="Unassembled WGS sequence"/>
</dbReference>
<evidence type="ECO:0000256" key="4">
    <source>
        <dbReference type="PROSITE-ProRule" id="PRU00433"/>
    </source>
</evidence>
<dbReference type="InterPro" id="IPR051459">
    <property type="entry name" value="Cytochrome_c-type_DH"/>
</dbReference>